<evidence type="ECO:0000259" key="1">
    <source>
        <dbReference type="PROSITE" id="PS51832"/>
    </source>
</evidence>
<reference evidence="2" key="1">
    <citation type="submission" date="2019-08" db="EMBL/GenBank/DDBJ databases">
        <authorList>
            <person name="Kucharzyk K."/>
            <person name="Murdoch R.W."/>
            <person name="Higgins S."/>
            <person name="Loffler F."/>
        </authorList>
    </citation>
    <scope>NUCLEOTIDE SEQUENCE</scope>
</reference>
<name>A0A644YME8_9ZZZZ</name>
<dbReference type="PANTHER" id="PTHR43155">
    <property type="entry name" value="CYCLIC DI-GMP PHOSPHODIESTERASE PA4108-RELATED"/>
    <property type="match status" value="1"/>
</dbReference>
<dbReference type="SUPFAM" id="SSF109604">
    <property type="entry name" value="HD-domain/PDEase-like"/>
    <property type="match status" value="1"/>
</dbReference>
<dbReference type="PROSITE" id="PS51832">
    <property type="entry name" value="HD_GYP"/>
    <property type="match status" value="1"/>
</dbReference>
<evidence type="ECO:0000313" key="2">
    <source>
        <dbReference type="EMBL" id="MPM29802.1"/>
    </source>
</evidence>
<dbReference type="AlphaFoldDB" id="A0A644YME8"/>
<proteinExistence type="predicted"/>
<comment type="caution">
    <text evidence="2">The sequence shown here is derived from an EMBL/GenBank/DDBJ whole genome shotgun (WGS) entry which is preliminary data.</text>
</comment>
<dbReference type="EMBL" id="VSSQ01005612">
    <property type="protein sequence ID" value="MPM29802.1"/>
    <property type="molecule type" value="Genomic_DNA"/>
</dbReference>
<sequence>MLLLPQTDALHAQAIVKRINNALLKEEVRGIQVSVSFGYAVKEEEEHLFEDTFKIAEDVMYQNKLSSSTVFKKKVINALLERLFSRDSTSEEHSNLVGSYCAAFARELGYPDDEVEEMRLAGHYHDLGKIAIEPSILIKSSDQLTKSEALELRRHAEIGYNILRSVGEYAPFAEAVLHHHERYDGNGYPQGLKRDEIPQQAQILSIANTYADLIGPNFESQQLSKAEAKTFLRKKSNTLFNPELVEFFITKVLDKMES</sequence>
<accession>A0A644YME8</accession>
<dbReference type="Pfam" id="PF13487">
    <property type="entry name" value="HD_5"/>
    <property type="match status" value="1"/>
</dbReference>
<dbReference type="Gene3D" id="3.30.70.270">
    <property type="match status" value="1"/>
</dbReference>
<dbReference type="PANTHER" id="PTHR43155:SF2">
    <property type="entry name" value="CYCLIC DI-GMP PHOSPHODIESTERASE PA4108"/>
    <property type="match status" value="1"/>
</dbReference>
<dbReference type="InterPro" id="IPR037522">
    <property type="entry name" value="HD_GYP_dom"/>
</dbReference>
<feature type="domain" description="HD-GYP" evidence="1">
    <location>
        <begin position="68"/>
        <end position="258"/>
    </location>
</feature>
<gene>
    <name evidence="2" type="ORF">SDC9_76343</name>
</gene>
<dbReference type="Gene3D" id="1.10.3210.10">
    <property type="entry name" value="Hypothetical protein af1432"/>
    <property type="match status" value="1"/>
</dbReference>
<organism evidence="2">
    <name type="scientific">bioreactor metagenome</name>
    <dbReference type="NCBI Taxonomy" id="1076179"/>
    <lineage>
        <taxon>unclassified sequences</taxon>
        <taxon>metagenomes</taxon>
        <taxon>ecological metagenomes</taxon>
    </lineage>
</organism>
<dbReference type="InterPro" id="IPR003607">
    <property type="entry name" value="HD/PDEase_dom"/>
</dbReference>
<dbReference type="CDD" id="cd00077">
    <property type="entry name" value="HDc"/>
    <property type="match status" value="1"/>
</dbReference>
<protein>
    <recommendedName>
        <fullName evidence="1">HD-GYP domain-containing protein</fullName>
    </recommendedName>
</protein>
<dbReference type="InterPro" id="IPR043128">
    <property type="entry name" value="Rev_trsase/Diguanyl_cyclase"/>
</dbReference>